<reference evidence="1" key="2">
    <citation type="journal article" date="2015" name="Data Brief">
        <title>Shoot transcriptome of the giant reed, Arundo donax.</title>
        <authorList>
            <person name="Barrero R.A."/>
            <person name="Guerrero F.D."/>
            <person name="Moolhuijzen P."/>
            <person name="Goolsby J.A."/>
            <person name="Tidwell J."/>
            <person name="Bellgard S.E."/>
            <person name="Bellgard M.I."/>
        </authorList>
    </citation>
    <scope>NUCLEOTIDE SEQUENCE</scope>
    <source>
        <tissue evidence="1">Shoot tissue taken approximately 20 cm above the soil surface</tissue>
    </source>
</reference>
<accession>A0A0A9H0K8</accession>
<organism evidence="1">
    <name type="scientific">Arundo donax</name>
    <name type="common">Giant reed</name>
    <name type="synonym">Donax arundinaceus</name>
    <dbReference type="NCBI Taxonomy" id="35708"/>
    <lineage>
        <taxon>Eukaryota</taxon>
        <taxon>Viridiplantae</taxon>
        <taxon>Streptophyta</taxon>
        <taxon>Embryophyta</taxon>
        <taxon>Tracheophyta</taxon>
        <taxon>Spermatophyta</taxon>
        <taxon>Magnoliopsida</taxon>
        <taxon>Liliopsida</taxon>
        <taxon>Poales</taxon>
        <taxon>Poaceae</taxon>
        <taxon>PACMAD clade</taxon>
        <taxon>Arundinoideae</taxon>
        <taxon>Arundineae</taxon>
        <taxon>Arundo</taxon>
    </lineage>
</organism>
<reference evidence="1" key="1">
    <citation type="submission" date="2014-09" db="EMBL/GenBank/DDBJ databases">
        <authorList>
            <person name="Magalhaes I.L.F."/>
            <person name="Oliveira U."/>
            <person name="Santos F.R."/>
            <person name="Vidigal T.H.D.A."/>
            <person name="Brescovit A.D."/>
            <person name="Santos A.J."/>
        </authorList>
    </citation>
    <scope>NUCLEOTIDE SEQUENCE</scope>
    <source>
        <tissue evidence="1">Shoot tissue taken approximately 20 cm above the soil surface</tissue>
    </source>
</reference>
<sequence length="18" mass="2335">MIWKNTAVIWYLYFFPEL</sequence>
<dbReference type="AlphaFoldDB" id="A0A0A9H0K8"/>
<protein>
    <submittedName>
        <fullName evidence="1">Uncharacterized protein</fullName>
    </submittedName>
</protein>
<name>A0A0A9H0K8_ARUDO</name>
<proteinExistence type="predicted"/>
<dbReference type="EMBL" id="GBRH01167594">
    <property type="protein sequence ID" value="JAE30302.1"/>
    <property type="molecule type" value="Transcribed_RNA"/>
</dbReference>
<evidence type="ECO:0000313" key="1">
    <source>
        <dbReference type="EMBL" id="JAE30302.1"/>
    </source>
</evidence>